<dbReference type="Proteomes" id="UP000220635">
    <property type="component" value="Unassembled WGS sequence"/>
</dbReference>
<evidence type="ECO:0000313" key="2">
    <source>
        <dbReference type="EMBL" id="PEW01519.1"/>
    </source>
</evidence>
<reference evidence="2 3" key="1">
    <citation type="submission" date="2017-09" db="EMBL/GenBank/DDBJ databases">
        <title>Large-scale bioinformatics analysis of Bacillus genomes uncovers conserved roles of natural products in bacterial physiology.</title>
        <authorList>
            <consortium name="Agbiome Team Llc"/>
            <person name="Bleich R.M."/>
            <person name="Grubbs K.J."/>
            <person name="Santa Maria K.C."/>
            <person name="Allen S.E."/>
            <person name="Farag S."/>
            <person name="Shank E.A."/>
            <person name="Bowers A."/>
        </authorList>
    </citation>
    <scope>NUCLEOTIDE SEQUENCE [LARGE SCALE GENOMIC DNA]</scope>
    <source>
        <strain evidence="2 3">AFS010695</strain>
    </source>
</reference>
<evidence type="ECO:0000256" key="1">
    <source>
        <dbReference type="SAM" id="Coils"/>
    </source>
</evidence>
<sequence>MRTKAQDIVIEVNFGELMPNQTVKQEVVSVTYEGELLDPANTAQREKYIGRIEVLEKVGGLLLLPNMEVATTKQVAQFYDVSHQVLTELIKRHGDELKEDGMYLAKYGEIKAEVKKDSLSLLELGVSYRGTNLYPRRAILRVGMLLRDSAVAKEVRTQLLNIEGNTGADVKMMDVNEEMQLQMAVGQAFALGDTAALLQATAQMMEFKNRHITQVSEERDEYKAELDTINGKDLISLKNIGLEYLEGVSSVKLRKFLQGQGVLSEVRTDGHYTANLKYAKYFKLSTTVKNARLCKTLKATREGASFIAERYEKHNAEKSA</sequence>
<organism evidence="2 3">
    <name type="scientific">Bacillus cereus</name>
    <dbReference type="NCBI Taxonomy" id="1396"/>
    <lineage>
        <taxon>Bacteria</taxon>
        <taxon>Bacillati</taxon>
        <taxon>Bacillota</taxon>
        <taxon>Bacilli</taxon>
        <taxon>Bacillales</taxon>
        <taxon>Bacillaceae</taxon>
        <taxon>Bacillus</taxon>
        <taxon>Bacillus cereus group</taxon>
    </lineage>
</organism>
<evidence type="ECO:0000313" key="3">
    <source>
        <dbReference type="Proteomes" id="UP000220635"/>
    </source>
</evidence>
<keyword evidence="1" id="KW-0175">Coiled coil</keyword>
<feature type="coiled-coil region" evidence="1">
    <location>
        <begin position="205"/>
        <end position="232"/>
    </location>
</feature>
<protein>
    <recommendedName>
        <fullName evidence="4">Antirepressor protein C-terminal domain-containing protein</fullName>
    </recommendedName>
</protein>
<dbReference type="RefSeq" id="WP_098380755.1">
    <property type="nucleotide sequence ID" value="NZ_NTWE01000023.1"/>
</dbReference>
<comment type="caution">
    <text evidence="2">The sequence shown here is derived from an EMBL/GenBank/DDBJ whole genome shotgun (WGS) entry which is preliminary data.</text>
</comment>
<dbReference type="OrthoDB" id="696873at2"/>
<dbReference type="AlphaFoldDB" id="A0A2A8PW10"/>
<dbReference type="EMBL" id="NTWE01000023">
    <property type="protein sequence ID" value="PEW01519.1"/>
    <property type="molecule type" value="Genomic_DNA"/>
</dbReference>
<accession>A0A2A8PW10</accession>
<evidence type="ECO:0008006" key="4">
    <source>
        <dbReference type="Google" id="ProtNLM"/>
    </source>
</evidence>
<gene>
    <name evidence="2" type="ORF">CN425_12970</name>
</gene>
<proteinExistence type="predicted"/>
<name>A0A2A8PW10_BACCE</name>